<dbReference type="GO" id="GO:0000455">
    <property type="term" value="P:enzyme-directed rRNA pseudouridine synthesis"/>
    <property type="evidence" value="ECO:0007669"/>
    <property type="project" value="TreeGrafter"/>
</dbReference>
<keyword evidence="1" id="KW-0694">RNA-binding</keyword>
<feature type="region of interest" description="Disordered" evidence="2">
    <location>
        <begin position="196"/>
        <end position="223"/>
    </location>
</feature>
<evidence type="ECO:0000256" key="2">
    <source>
        <dbReference type="SAM" id="MobiDB-lite"/>
    </source>
</evidence>
<dbReference type="InterPro" id="IPR020103">
    <property type="entry name" value="PsdUridine_synth_cat_dom_sf"/>
</dbReference>
<dbReference type="InterPro" id="IPR006224">
    <property type="entry name" value="PsdUridine_synth_RluA-like_CS"/>
</dbReference>
<dbReference type="Gene3D" id="3.30.2350.10">
    <property type="entry name" value="Pseudouridine synthase"/>
    <property type="match status" value="1"/>
</dbReference>
<sequence>MDPITSTATPTPRSKPDKRKSRGGDNNQQQHSTKKKPRPATAPPSLDLELATVTYLYPPSTPHLRKLAPYYYSFSTYAKGRWLNQPLLAMFDKEFADRPLGYYQRAIETGLITVNGERKPLDYVIRNQDLIAHRNHRHEPPVTSQPVKVLAISNEYCIVDKPSSIPVHPTGRYRHNTLIHLVQYYWNEWTAGLLPPTSESSSSSNPAPTPETQGQGNDDSKVKSLGPTLYPIHRLDRLTSGVLLLCHSRPLISTLTSQFQSQVVGKEYLARVRGHFPTTFTECAEPIQVLHHKLGLSHVHPEGKHARTLFEFVAYRADLGESLVKVRPVTGRTHQIRVHLRHLGYPITNDPVYNNPGHRHVVKDLDAWVRATQVGSAVGELEASTETDISKANMQGWRQDKVQATDEVTQAWVQAVGDAKLAADKQIVGACDECGSDLIADPEPHDMFLYLHAFKYSVAGDLGLSPSQWVGVKDGITTIRTPVPEWAKEEGWGTWWEGQEGDIEAVVVKGAGGEEMGGD</sequence>
<dbReference type="EMBL" id="MCFL01000041">
    <property type="protein sequence ID" value="ORZ32827.1"/>
    <property type="molecule type" value="Genomic_DNA"/>
</dbReference>
<gene>
    <name evidence="4" type="ORF">BCR44DRAFT_63157</name>
</gene>
<dbReference type="InterPro" id="IPR050188">
    <property type="entry name" value="RluA_PseudoU_synthase"/>
</dbReference>
<dbReference type="OrthoDB" id="424794at2759"/>
<evidence type="ECO:0000259" key="3">
    <source>
        <dbReference type="Pfam" id="PF00849"/>
    </source>
</evidence>
<evidence type="ECO:0000313" key="5">
    <source>
        <dbReference type="Proteomes" id="UP000193411"/>
    </source>
</evidence>
<comment type="caution">
    <text evidence="4">The sequence shown here is derived from an EMBL/GenBank/DDBJ whole genome shotgun (WGS) entry which is preliminary data.</text>
</comment>
<feature type="non-terminal residue" evidence="4">
    <location>
        <position position="519"/>
    </location>
</feature>
<dbReference type="SUPFAM" id="SSF55120">
    <property type="entry name" value="Pseudouridine synthase"/>
    <property type="match status" value="1"/>
</dbReference>
<dbReference type="InterPro" id="IPR006145">
    <property type="entry name" value="PsdUridine_synth_RsuA/RluA"/>
</dbReference>
<dbReference type="PANTHER" id="PTHR21600">
    <property type="entry name" value="MITOCHONDRIAL RNA PSEUDOURIDINE SYNTHASE"/>
    <property type="match status" value="1"/>
</dbReference>
<feature type="compositionally biased region" description="Polar residues" evidence="2">
    <location>
        <begin position="1"/>
        <end position="12"/>
    </location>
</feature>
<keyword evidence="5" id="KW-1185">Reference proteome</keyword>
<evidence type="ECO:0000256" key="1">
    <source>
        <dbReference type="PROSITE-ProRule" id="PRU00182"/>
    </source>
</evidence>
<accession>A0A1Y2HE18</accession>
<dbReference type="STRING" id="765915.A0A1Y2HE18"/>
<dbReference type="GO" id="GO:0003723">
    <property type="term" value="F:RNA binding"/>
    <property type="evidence" value="ECO:0007669"/>
    <property type="project" value="UniProtKB-KW"/>
</dbReference>
<dbReference type="AlphaFoldDB" id="A0A1Y2HE18"/>
<feature type="domain" description="Pseudouridine synthase RsuA/RluA-like" evidence="3">
    <location>
        <begin position="156"/>
        <end position="342"/>
    </location>
</feature>
<dbReference type="Pfam" id="PF00849">
    <property type="entry name" value="PseudoU_synth_2"/>
    <property type="match status" value="1"/>
</dbReference>
<feature type="region of interest" description="Disordered" evidence="2">
    <location>
        <begin position="1"/>
        <end position="44"/>
    </location>
</feature>
<dbReference type="PANTHER" id="PTHR21600:SF40">
    <property type="entry name" value="PSEUDOURIDYLATE SYNTHASE RPUSD2"/>
    <property type="match status" value="1"/>
</dbReference>
<feature type="compositionally biased region" description="Low complexity" evidence="2">
    <location>
        <begin position="196"/>
        <end position="212"/>
    </location>
</feature>
<dbReference type="GO" id="GO:0009982">
    <property type="term" value="F:pseudouridine synthase activity"/>
    <property type="evidence" value="ECO:0007669"/>
    <property type="project" value="InterPro"/>
</dbReference>
<dbReference type="PROSITE" id="PS01129">
    <property type="entry name" value="PSI_RLU"/>
    <property type="match status" value="1"/>
</dbReference>
<protein>
    <submittedName>
        <fullName evidence="4">Pseudouridine synthase</fullName>
    </submittedName>
</protein>
<proteinExistence type="predicted"/>
<reference evidence="4 5" key="1">
    <citation type="submission" date="2016-07" db="EMBL/GenBank/DDBJ databases">
        <title>Pervasive Adenine N6-methylation of Active Genes in Fungi.</title>
        <authorList>
            <consortium name="DOE Joint Genome Institute"/>
            <person name="Mondo S.J."/>
            <person name="Dannebaum R.O."/>
            <person name="Kuo R.C."/>
            <person name="Labutti K."/>
            <person name="Haridas S."/>
            <person name="Kuo A."/>
            <person name="Salamov A."/>
            <person name="Ahrendt S.R."/>
            <person name="Lipzen A."/>
            <person name="Sullivan W."/>
            <person name="Andreopoulos W.B."/>
            <person name="Clum A."/>
            <person name="Lindquist E."/>
            <person name="Daum C."/>
            <person name="Ramamoorthy G.K."/>
            <person name="Gryganskyi A."/>
            <person name="Culley D."/>
            <person name="Magnuson J.K."/>
            <person name="James T.Y."/>
            <person name="O'Malley M.A."/>
            <person name="Stajich J.E."/>
            <person name="Spatafora J.W."/>
            <person name="Visel A."/>
            <person name="Grigoriev I.V."/>
        </authorList>
    </citation>
    <scope>NUCLEOTIDE SEQUENCE [LARGE SCALE GENOMIC DNA]</scope>
    <source>
        <strain evidence="4 5">PL171</strain>
    </source>
</reference>
<dbReference type="CDD" id="cd02557">
    <property type="entry name" value="PseudoU_synth_ScRIB2"/>
    <property type="match status" value="1"/>
</dbReference>
<dbReference type="PROSITE" id="PS50889">
    <property type="entry name" value="S4"/>
    <property type="match status" value="1"/>
</dbReference>
<organism evidence="4 5">
    <name type="scientific">Catenaria anguillulae PL171</name>
    <dbReference type="NCBI Taxonomy" id="765915"/>
    <lineage>
        <taxon>Eukaryota</taxon>
        <taxon>Fungi</taxon>
        <taxon>Fungi incertae sedis</taxon>
        <taxon>Blastocladiomycota</taxon>
        <taxon>Blastocladiomycetes</taxon>
        <taxon>Blastocladiales</taxon>
        <taxon>Catenariaceae</taxon>
        <taxon>Catenaria</taxon>
    </lineage>
</organism>
<dbReference type="Proteomes" id="UP000193411">
    <property type="component" value="Unassembled WGS sequence"/>
</dbReference>
<evidence type="ECO:0000313" key="4">
    <source>
        <dbReference type="EMBL" id="ORZ32827.1"/>
    </source>
</evidence>
<name>A0A1Y2HE18_9FUNG</name>